<dbReference type="EMBL" id="LSRX01000907">
    <property type="protein sequence ID" value="OLP86618.1"/>
    <property type="molecule type" value="Genomic_DNA"/>
</dbReference>
<proteinExistence type="predicted"/>
<reference evidence="1 2" key="1">
    <citation type="submission" date="2016-02" db="EMBL/GenBank/DDBJ databases">
        <title>Genome analysis of coral dinoflagellate symbionts highlights evolutionary adaptations to a symbiotic lifestyle.</title>
        <authorList>
            <person name="Aranda M."/>
            <person name="Li Y."/>
            <person name="Liew Y.J."/>
            <person name="Baumgarten S."/>
            <person name="Simakov O."/>
            <person name="Wilson M."/>
            <person name="Piel J."/>
            <person name="Ashoor H."/>
            <person name="Bougouffa S."/>
            <person name="Bajic V.B."/>
            <person name="Ryu T."/>
            <person name="Ravasi T."/>
            <person name="Bayer T."/>
            <person name="Micklem G."/>
            <person name="Kim H."/>
            <person name="Bhak J."/>
            <person name="Lajeunesse T.C."/>
            <person name="Voolstra C.R."/>
        </authorList>
    </citation>
    <scope>NUCLEOTIDE SEQUENCE [LARGE SCALE GENOMIC DNA]</scope>
    <source>
        <strain evidence="1 2">CCMP2467</strain>
    </source>
</reference>
<protein>
    <submittedName>
        <fullName evidence="1">Uncharacterized protein</fullName>
    </submittedName>
</protein>
<dbReference type="OrthoDB" id="10301393at2759"/>
<evidence type="ECO:0000313" key="1">
    <source>
        <dbReference type="EMBL" id="OLP86618.1"/>
    </source>
</evidence>
<dbReference type="Proteomes" id="UP000186817">
    <property type="component" value="Unassembled WGS sequence"/>
</dbReference>
<keyword evidence="2" id="KW-1185">Reference proteome</keyword>
<organism evidence="1 2">
    <name type="scientific">Symbiodinium microadriaticum</name>
    <name type="common">Dinoflagellate</name>
    <name type="synonym">Zooxanthella microadriatica</name>
    <dbReference type="NCBI Taxonomy" id="2951"/>
    <lineage>
        <taxon>Eukaryota</taxon>
        <taxon>Sar</taxon>
        <taxon>Alveolata</taxon>
        <taxon>Dinophyceae</taxon>
        <taxon>Suessiales</taxon>
        <taxon>Symbiodiniaceae</taxon>
        <taxon>Symbiodinium</taxon>
    </lineage>
</organism>
<gene>
    <name evidence="1" type="ORF">AK812_SmicGene32240</name>
</gene>
<comment type="caution">
    <text evidence="1">The sequence shown here is derived from an EMBL/GenBank/DDBJ whole genome shotgun (WGS) entry which is preliminary data.</text>
</comment>
<evidence type="ECO:0000313" key="2">
    <source>
        <dbReference type="Proteomes" id="UP000186817"/>
    </source>
</evidence>
<dbReference type="AlphaFoldDB" id="A0A1Q9CUL7"/>
<sequence>MAIRPVHCMGRALDPGPGHRCLDHFAAVVTCTLRFQDTFKARARAQRIDGAALADPENFEAVDRILATVPTAPSEMDASEQVAGIVDHVYRGLAEAFPEPERRRRMRGQQFSEEIQRLHQLVSGLRHSARTRVRALQDTLCRCAFFAWRAKEGVLAGQIAEAWLAGAPPLPLLPHPFRKRVAGRAANWMGASDGATVEALASSLGLSQADLQRLQHFIDEEPVLRTQHAPEIFCEVANELHRSIWFLLSGDTQLIETYRGTRAGGSLADIIFNILFCKVLERRDRSTSGQHVPMVPWSGTRSPWCRSSGDGGACRLTEVSDVVYADDLASFLDRRHIAPSRFEEISLVRISVLPENRGVAFAFSWNFISAALDAFGCFARAFAYAFAHDLAPAVPGVGKKALGPAPPEMLPELTAELDALVPADADAIFDVVSRCIAPLPVLRCTIETWCRTLPPGVLRSAAEDVLLVFSPEHLCTRISGRKACSSPASPDFVPLPDLPVIVCGPLVSHWVEGVNAGHLAVTTIAFSDVAAWSWRQAAPPASPSLGPLLGLRRCSLLLPAACEFCANCQSGSTASSLRLARSCSWPRQDGRFGFVSLSRRRLWNRYPTGLLPWPKSWHLAPSLRQSGDNIGDNSLQ</sequence>
<name>A0A1Q9CUL7_SYMMI</name>
<accession>A0A1Q9CUL7</accession>